<dbReference type="PANTHER" id="PTHR43179">
    <property type="entry name" value="RHAMNOSYLTRANSFERASE WBBL"/>
    <property type="match status" value="1"/>
</dbReference>
<evidence type="ECO:0000313" key="6">
    <source>
        <dbReference type="EMBL" id="WXK94489.1"/>
    </source>
</evidence>
<evidence type="ECO:0000313" key="7">
    <source>
        <dbReference type="Proteomes" id="UP001623384"/>
    </source>
</evidence>
<keyword evidence="4 6" id="KW-0808">Transferase</keyword>
<reference evidence="6 7" key="1">
    <citation type="submission" date="2024-03" db="EMBL/GenBank/DDBJ databases">
        <title>Rhodococcus navarretei sp. nov. and Pseudarthrobacter quantumdoti sp. nov., two new species with the ability to biosynthesize Quantum Dots isolated from soil samples at Union Glacier, Antarctica.</title>
        <authorList>
            <person name="Vargas M."/>
        </authorList>
    </citation>
    <scope>NUCLEOTIDE SEQUENCE [LARGE SCALE GENOMIC DNA]</scope>
    <source>
        <strain evidence="6 7">RC-2-3</strain>
    </source>
</reference>
<evidence type="ECO:0000256" key="2">
    <source>
        <dbReference type="ARBA" id="ARBA00006739"/>
    </source>
</evidence>
<dbReference type="Gene3D" id="3.90.550.10">
    <property type="entry name" value="Spore Coat Polysaccharide Biosynthesis Protein SpsA, Chain A"/>
    <property type="match status" value="1"/>
</dbReference>
<gene>
    <name evidence="6" type="ORF">WHH00_06710</name>
</gene>
<comment type="similarity">
    <text evidence="2">Belongs to the glycosyltransferase 2 family.</text>
</comment>
<evidence type="ECO:0000256" key="4">
    <source>
        <dbReference type="ARBA" id="ARBA00022679"/>
    </source>
</evidence>
<comment type="pathway">
    <text evidence="1">Cell wall biogenesis; cell wall polysaccharide biosynthesis.</text>
</comment>
<dbReference type="InterPro" id="IPR029044">
    <property type="entry name" value="Nucleotide-diphossugar_trans"/>
</dbReference>
<dbReference type="SUPFAM" id="SSF53448">
    <property type="entry name" value="Nucleotide-diphospho-sugar transferases"/>
    <property type="match status" value="1"/>
</dbReference>
<dbReference type="PANTHER" id="PTHR43179:SF12">
    <property type="entry name" value="GALACTOFURANOSYLTRANSFERASE GLFT2"/>
    <property type="match status" value="1"/>
</dbReference>
<accession>A0ABZ2RC08</accession>
<evidence type="ECO:0000259" key="5">
    <source>
        <dbReference type="Pfam" id="PF00535"/>
    </source>
</evidence>
<dbReference type="Pfam" id="PF00535">
    <property type="entry name" value="Glycos_transf_2"/>
    <property type="match status" value="1"/>
</dbReference>
<keyword evidence="7" id="KW-1185">Reference proteome</keyword>
<feature type="domain" description="Glycosyltransferase 2-like" evidence="5">
    <location>
        <begin position="10"/>
        <end position="127"/>
    </location>
</feature>
<protein>
    <submittedName>
        <fullName evidence="6">Glycosyltransferase</fullName>
        <ecNumber evidence="6">2.4.-.-</ecNumber>
    </submittedName>
</protein>
<dbReference type="Proteomes" id="UP001623384">
    <property type="component" value="Chromosome"/>
</dbReference>
<evidence type="ECO:0000256" key="1">
    <source>
        <dbReference type="ARBA" id="ARBA00004776"/>
    </source>
</evidence>
<sequence length="299" mass="33203">MTPRIAVAAVTFDRPKELAVLLDSINAQTAAVDTICLVDSGKTPAREAAGLHSNVDYVRSEANLGGAGGFALAALKAVASGARWIWMMDDDAEPADPECLATLLREAEARDLEAVVPLVTAPGQPDRLSFFFRLDGKVTHSRAEVEKLGFLPNDGHFFNGALIRSDVFFKVGLPDMRLFIRGDEVDFTIRLRKAGIRFGTVTTTAITHPHAFSETQHVFGAGWHVIVPESAFKRYYYYRNRGYLIRRYFRVRSFVADVGGYVGYFAQRRDLRGFVGWARSFTTGLRGKGFAPLEDQKFQ</sequence>
<dbReference type="EMBL" id="CP148033">
    <property type="protein sequence ID" value="WXK94489.1"/>
    <property type="molecule type" value="Genomic_DNA"/>
</dbReference>
<dbReference type="EC" id="2.4.-.-" evidence="6"/>
<organism evidence="6 7">
    <name type="scientific">Pseudarthrobacter quantipunctorum</name>
    <dbReference type="NCBI Taxonomy" id="3128980"/>
    <lineage>
        <taxon>Bacteria</taxon>
        <taxon>Bacillati</taxon>
        <taxon>Actinomycetota</taxon>
        <taxon>Actinomycetes</taxon>
        <taxon>Micrococcales</taxon>
        <taxon>Micrococcaceae</taxon>
        <taxon>Pseudarthrobacter</taxon>
    </lineage>
</organism>
<proteinExistence type="inferred from homology"/>
<keyword evidence="3 6" id="KW-0328">Glycosyltransferase</keyword>
<dbReference type="RefSeq" id="WP_406637548.1">
    <property type="nucleotide sequence ID" value="NZ_CP148033.1"/>
</dbReference>
<dbReference type="GO" id="GO:0016757">
    <property type="term" value="F:glycosyltransferase activity"/>
    <property type="evidence" value="ECO:0007669"/>
    <property type="project" value="UniProtKB-KW"/>
</dbReference>
<name>A0ABZ2RC08_9MICC</name>
<dbReference type="InterPro" id="IPR001173">
    <property type="entry name" value="Glyco_trans_2-like"/>
</dbReference>
<evidence type="ECO:0000256" key="3">
    <source>
        <dbReference type="ARBA" id="ARBA00022676"/>
    </source>
</evidence>